<dbReference type="KEGG" id="vab:WPS_00980"/>
<dbReference type="InterPro" id="IPR043128">
    <property type="entry name" value="Rev_trsase/Diguanyl_cyclase"/>
</dbReference>
<dbReference type="PANTHER" id="PTHR35369">
    <property type="entry name" value="BLR3025 PROTEIN-RELATED"/>
    <property type="match status" value="1"/>
</dbReference>
<dbReference type="InterPro" id="IPR001126">
    <property type="entry name" value="UmuC"/>
</dbReference>
<evidence type="ECO:0000259" key="3">
    <source>
        <dbReference type="Pfam" id="PF00817"/>
    </source>
</evidence>
<evidence type="ECO:0000256" key="1">
    <source>
        <dbReference type="ARBA" id="ARBA00010945"/>
    </source>
</evidence>
<dbReference type="InterPro" id="IPR017961">
    <property type="entry name" value="DNA_pol_Y-fam_little_finger"/>
</dbReference>
<dbReference type="PANTHER" id="PTHR35369:SF2">
    <property type="entry name" value="BLR3025 PROTEIN"/>
    <property type="match status" value="1"/>
</dbReference>
<evidence type="ECO:0000313" key="6">
    <source>
        <dbReference type="Proteomes" id="UP001317532"/>
    </source>
</evidence>
<dbReference type="Pfam" id="PF00817">
    <property type="entry name" value="IMS"/>
    <property type="match status" value="1"/>
</dbReference>
<dbReference type="GO" id="GO:0006281">
    <property type="term" value="P:DNA repair"/>
    <property type="evidence" value="ECO:0007669"/>
    <property type="project" value="InterPro"/>
</dbReference>
<dbReference type="Gene3D" id="3.30.70.270">
    <property type="match status" value="1"/>
</dbReference>
<sequence>MPVVCVWIPAFRLAVAKLTVPGVDLDAPLILADKLERGRVVDCTLTAAALGVRPGLTLTQAQAVANEARTVVDDPVADGRVWHEVLEALDAASPLVEDDGLGCAFLEMQGIAGDPAAWIGAVRAALRSCDGLGTPSEFAARIGCGPNRFTARAATRIGDGAICGDDPAAFVAPLPLELLAIDPAVVERLRLLGVTTLGDLAALPHGPFVRRFGAEAAAWHDRARGIDERPLRPRPRALRVDRVLYGEGETTSEEQVLFALRTLVGWVVDDLSAAGKRAGRLVLTLECEDGEARTVHTRVAQPTAVPATLFELLRARLEGVVLPAPVVGLRLVAEELASGGVALSLFAASDPDPDAIGVVLARLDAALGEGSALRARVVDGPRIERRFALEPFTIETLATKPGVPHAAPAPLPAAATLQLRVVEPRPVDVRVLDGAPRFVGSPPQQVVDAAGPWRVEERWWGPATGDGTPLARDEYDVCLDDGALLRIAREGSAWSVRGVYD</sequence>
<accession>A0AAN1XV09</accession>
<dbReference type="Proteomes" id="UP001317532">
    <property type="component" value="Chromosome"/>
</dbReference>
<reference evidence="5 6" key="1">
    <citation type="journal article" date="2022" name="ISME Commun">
        <title>Vulcanimicrobium alpinus gen. nov. sp. nov., the first cultivated representative of the candidate phylum 'Eremiobacterota', is a metabolically versatile aerobic anoxygenic phototroph.</title>
        <authorList>
            <person name="Yabe S."/>
            <person name="Muto K."/>
            <person name="Abe K."/>
            <person name="Yokota A."/>
            <person name="Staudigel H."/>
            <person name="Tebo B.M."/>
        </authorList>
    </citation>
    <scope>NUCLEOTIDE SEQUENCE [LARGE SCALE GENOMIC DNA]</scope>
    <source>
        <strain evidence="5 6">WC8-2</strain>
    </source>
</reference>
<feature type="domain" description="UmuC" evidence="3">
    <location>
        <begin position="7"/>
        <end position="155"/>
    </location>
</feature>
<proteinExistence type="inferred from homology"/>
<dbReference type="EMBL" id="AP025523">
    <property type="protein sequence ID" value="BDE04822.1"/>
    <property type="molecule type" value="Genomic_DNA"/>
</dbReference>
<protein>
    <submittedName>
        <fullName evidence="5">DNA polymerase</fullName>
    </submittedName>
</protein>
<feature type="domain" description="DNA polymerase Y-family little finger" evidence="4">
    <location>
        <begin position="249"/>
        <end position="336"/>
    </location>
</feature>
<comment type="similarity">
    <text evidence="1">Belongs to the DNA polymerase type-Y family.</text>
</comment>
<dbReference type="Gene3D" id="1.10.150.20">
    <property type="entry name" value="5' to 3' exonuclease, C-terminal subdomain"/>
    <property type="match status" value="1"/>
</dbReference>
<evidence type="ECO:0000259" key="4">
    <source>
        <dbReference type="Pfam" id="PF11799"/>
    </source>
</evidence>
<dbReference type="RefSeq" id="WP_317995911.1">
    <property type="nucleotide sequence ID" value="NZ_AP025523.1"/>
</dbReference>
<dbReference type="GO" id="GO:0003684">
    <property type="term" value="F:damaged DNA binding"/>
    <property type="evidence" value="ECO:0007669"/>
    <property type="project" value="InterPro"/>
</dbReference>
<evidence type="ECO:0000256" key="2">
    <source>
        <dbReference type="ARBA" id="ARBA00022763"/>
    </source>
</evidence>
<dbReference type="Pfam" id="PF11799">
    <property type="entry name" value="IMS_C"/>
    <property type="match status" value="1"/>
</dbReference>
<dbReference type="InterPro" id="IPR050356">
    <property type="entry name" value="SulA_CellDiv_inhibitor"/>
</dbReference>
<dbReference type="CDD" id="cd03468">
    <property type="entry name" value="PolY_like"/>
    <property type="match status" value="1"/>
</dbReference>
<keyword evidence="6" id="KW-1185">Reference proteome</keyword>
<keyword evidence="2" id="KW-0227">DNA damage</keyword>
<evidence type="ECO:0000313" key="5">
    <source>
        <dbReference type="EMBL" id="BDE04822.1"/>
    </source>
</evidence>
<dbReference type="InterPro" id="IPR043502">
    <property type="entry name" value="DNA/RNA_pol_sf"/>
</dbReference>
<dbReference type="SUPFAM" id="SSF56672">
    <property type="entry name" value="DNA/RNA polymerases"/>
    <property type="match status" value="1"/>
</dbReference>
<gene>
    <name evidence="5" type="ORF">WPS_00980</name>
</gene>
<dbReference type="Gene3D" id="3.40.1170.60">
    <property type="match status" value="1"/>
</dbReference>
<name>A0AAN1XV09_UNVUL</name>
<organism evidence="5 6">
    <name type="scientific">Vulcanimicrobium alpinum</name>
    <dbReference type="NCBI Taxonomy" id="3016050"/>
    <lineage>
        <taxon>Bacteria</taxon>
        <taxon>Bacillati</taxon>
        <taxon>Vulcanimicrobiota</taxon>
        <taxon>Vulcanimicrobiia</taxon>
        <taxon>Vulcanimicrobiales</taxon>
        <taxon>Vulcanimicrobiaceae</taxon>
        <taxon>Vulcanimicrobium</taxon>
    </lineage>
</organism>
<dbReference type="AlphaFoldDB" id="A0AAN1XV09"/>